<dbReference type="PROSITE" id="PS51918">
    <property type="entry name" value="RADICAL_SAM"/>
    <property type="match status" value="1"/>
</dbReference>
<comment type="cofactor">
    <cofactor evidence="1">
        <name>[4Fe-4S] cluster</name>
        <dbReference type="ChEBI" id="CHEBI:49883"/>
    </cofactor>
</comment>
<dbReference type="SFLD" id="SFLDG01067">
    <property type="entry name" value="SPASM/twitch_domain_containing"/>
    <property type="match status" value="1"/>
</dbReference>
<dbReference type="InterPro" id="IPR007197">
    <property type="entry name" value="rSAM"/>
</dbReference>
<dbReference type="Pfam" id="PF04055">
    <property type="entry name" value="Radical_SAM"/>
    <property type="match status" value="1"/>
</dbReference>
<dbReference type="Proteomes" id="UP000824160">
    <property type="component" value="Unassembled WGS sequence"/>
</dbReference>
<dbReference type="InterPro" id="IPR058240">
    <property type="entry name" value="rSAM_sf"/>
</dbReference>
<dbReference type="SFLD" id="SFLDS00029">
    <property type="entry name" value="Radical_SAM"/>
    <property type="match status" value="1"/>
</dbReference>
<feature type="domain" description="Radical SAM core" evidence="6">
    <location>
        <begin position="91"/>
        <end position="325"/>
    </location>
</feature>
<sequence>MIHKYSLNGFNIVLDVHSGGVSVVDDAAYRLLDFITPPMAKECPREILDKLSGEFSENQLTEAYDELYSMYTDGILFSEDDYAQFADRMVSSPVKAMCLLVAQDCQLRCKYCFASTGDYGGHRAMMSLETAKKAIDFLIEKSGKRRNLNLDFFGGEPLMNWEVIKQTVAYAREQEKIHDKNFLFTVTTNGVQLTDDKIEYMNKEMYNVVLSLDGRKPVNDYFRVRADGSGSYDSIVPKFQKFVKARGKKEYYVRGTFTNKNLDFANDVLHYYDDLGFDQISMEPVVTDPSVEYALREEHIPAVSAEYERLAKKIIEYRKAGKFFNYFHFMIDLDQGPCAIKRLRGCGCGNEYVAVSAHGDVYPCHQFVGKEEWKMGSVYDPAGFDTKMKDYFARANVYSKEGCKDCWAKFYCSGGCNANNLEYAGDVLKPFKLSCEFEKKRLECAIMIKAALAAQGLDDGSADGCGDCGDECESTATVRC</sequence>
<evidence type="ECO:0000256" key="1">
    <source>
        <dbReference type="ARBA" id="ARBA00001966"/>
    </source>
</evidence>
<evidence type="ECO:0000256" key="5">
    <source>
        <dbReference type="ARBA" id="ARBA00023014"/>
    </source>
</evidence>
<proteinExistence type="predicted"/>
<accession>A0A9D1H8B1</accession>
<dbReference type="SFLD" id="SFLDG01384">
    <property type="entry name" value="thioether_bond_formation_requi"/>
    <property type="match status" value="1"/>
</dbReference>
<dbReference type="EMBL" id="DVLW01000149">
    <property type="protein sequence ID" value="HIT94604.1"/>
    <property type="molecule type" value="Genomic_DNA"/>
</dbReference>
<dbReference type="CDD" id="cd01335">
    <property type="entry name" value="Radical_SAM"/>
    <property type="match status" value="1"/>
</dbReference>
<dbReference type="InterPro" id="IPR047602">
    <property type="entry name" value="SPASM_CteB-like"/>
</dbReference>
<dbReference type="InterPro" id="IPR013785">
    <property type="entry name" value="Aldolase_TIM"/>
</dbReference>
<gene>
    <name evidence="7" type="primary">scfB</name>
    <name evidence="7" type="ORF">IAC43_05425</name>
</gene>
<dbReference type="GO" id="GO:0051536">
    <property type="term" value="F:iron-sulfur cluster binding"/>
    <property type="evidence" value="ECO:0007669"/>
    <property type="project" value="UniProtKB-KW"/>
</dbReference>
<protein>
    <submittedName>
        <fullName evidence="7">Thioether cross-link-forming SCIFF peptide maturase</fullName>
    </submittedName>
</protein>
<organism evidence="7 8">
    <name type="scientific">Candidatus Faecivivens stercoripullorum</name>
    <dbReference type="NCBI Taxonomy" id="2840805"/>
    <lineage>
        <taxon>Bacteria</taxon>
        <taxon>Bacillati</taxon>
        <taxon>Bacillota</taxon>
        <taxon>Clostridia</taxon>
        <taxon>Eubacteriales</taxon>
        <taxon>Oscillospiraceae</taxon>
        <taxon>Oscillospiraceae incertae sedis</taxon>
        <taxon>Candidatus Faecivivens</taxon>
    </lineage>
</organism>
<dbReference type="SUPFAM" id="SSF102114">
    <property type="entry name" value="Radical SAM enzymes"/>
    <property type="match status" value="1"/>
</dbReference>
<reference evidence="7" key="1">
    <citation type="submission" date="2020-10" db="EMBL/GenBank/DDBJ databases">
        <authorList>
            <person name="Gilroy R."/>
        </authorList>
    </citation>
    <scope>NUCLEOTIDE SEQUENCE</scope>
    <source>
        <strain evidence="7">ChiBcec7-5410</strain>
    </source>
</reference>
<dbReference type="NCBIfam" id="TIGR03974">
    <property type="entry name" value="rSAM_six_Cys"/>
    <property type="match status" value="1"/>
</dbReference>
<keyword evidence="5" id="KW-0411">Iron-sulfur</keyword>
<keyword evidence="2" id="KW-0949">S-adenosyl-L-methionine</keyword>
<dbReference type="GO" id="GO:0016491">
    <property type="term" value="F:oxidoreductase activity"/>
    <property type="evidence" value="ECO:0007669"/>
    <property type="project" value="InterPro"/>
</dbReference>
<dbReference type="NCBIfam" id="TIGR04085">
    <property type="entry name" value="rSAM_more_4Fe4S"/>
    <property type="match status" value="1"/>
</dbReference>
<dbReference type="GO" id="GO:0046872">
    <property type="term" value="F:metal ion binding"/>
    <property type="evidence" value="ECO:0007669"/>
    <property type="project" value="UniProtKB-KW"/>
</dbReference>
<dbReference type="PANTHER" id="PTHR43273:SF8">
    <property type="entry name" value="RADICAL SAM DOMAIN PROTEIN"/>
    <property type="match status" value="1"/>
</dbReference>
<dbReference type="PANTHER" id="PTHR43273">
    <property type="entry name" value="ANAEROBIC SULFATASE-MATURATING ENZYME HOMOLOG ASLB-RELATED"/>
    <property type="match status" value="1"/>
</dbReference>
<dbReference type="SFLD" id="SFLDG01386">
    <property type="entry name" value="main_SPASM_domain-containing"/>
    <property type="match status" value="1"/>
</dbReference>
<keyword evidence="3" id="KW-0479">Metal-binding</keyword>
<evidence type="ECO:0000313" key="8">
    <source>
        <dbReference type="Proteomes" id="UP000824160"/>
    </source>
</evidence>
<keyword evidence="4" id="KW-0408">Iron</keyword>
<dbReference type="AlphaFoldDB" id="A0A9D1H8B1"/>
<dbReference type="InterPro" id="IPR023885">
    <property type="entry name" value="4Fe4S-binding_SPASM_dom"/>
</dbReference>
<dbReference type="Gene3D" id="3.20.20.70">
    <property type="entry name" value="Aldolase class I"/>
    <property type="match status" value="1"/>
</dbReference>
<dbReference type="InterPro" id="IPR024025">
    <property type="entry name" value="SCIFF_rSAM_maturase"/>
</dbReference>
<dbReference type="InterPro" id="IPR023867">
    <property type="entry name" value="Sulphatase_maturase_rSAM"/>
</dbReference>
<comment type="caution">
    <text evidence="7">The sequence shown here is derived from an EMBL/GenBank/DDBJ whole genome shotgun (WGS) entry which is preliminary data.</text>
</comment>
<evidence type="ECO:0000259" key="6">
    <source>
        <dbReference type="PROSITE" id="PS51918"/>
    </source>
</evidence>
<evidence type="ECO:0000313" key="7">
    <source>
        <dbReference type="EMBL" id="HIT94604.1"/>
    </source>
</evidence>
<reference evidence="7" key="2">
    <citation type="journal article" date="2021" name="PeerJ">
        <title>Extensive microbial diversity within the chicken gut microbiome revealed by metagenomics and culture.</title>
        <authorList>
            <person name="Gilroy R."/>
            <person name="Ravi A."/>
            <person name="Getino M."/>
            <person name="Pursley I."/>
            <person name="Horton D.L."/>
            <person name="Alikhan N.F."/>
            <person name="Baker D."/>
            <person name="Gharbi K."/>
            <person name="Hall N."/>
            <person name="Watson M."/>
            <person name="Adriaenssens E.M."/>
            <person name="Foster-Nyarko E."/>
            <person name="Jarju S."/>
            <person name="Secka A."/>
            <person name="Antonio M."/>
            <person name="Oren A."/>
            <person name="Chaudhuri R.R."/>
            <person name="La Ragione R."/>
            <person name="Hildebrand F."/>
            <person name="Pallen M.J."/>
        </authorList>
    </citation>
    <scope>NUCLEOTIDE SEQUENCE</scope>
    <source>
        <strain evidence="7">ChiBcec7-5410</strain>
    </source>
</reference>
<dbReference type="CDD" id="cd21124">
    <property type="entry name" value="SPASM_CteB-like"/>
    <property type="match status" value="1"/>
</dbReference>
<evidence type="ECO:0000256" key="3">
    <source>
        <dbReference type="ARBA" id="ARBA00022723"/>
    </source>
</evidence>
<evidence type="ECO:0000256" key="4">
    <source>
        <dbReference type="ARBA" id="ARBA00023004"/>
    </source>
</evidence>
<evidence type="ECO:0000256" key="2">
    <source>
        <dbReference type="ARBA" id="ARBA00022691"/>
    </source>
</evidence>
<name>A0A9D1H8B1_9FIRM</name>